<evidence type="ECO:0000256" key="3">
    <source>
        <dbReference type="ARBA" id="ARBA00023082"/>
    </source>
</evidence>
<dbReference type="EMBL" id="FOGQ01000008">
    <property type="protein sequence ID" value="SES09289.1"/>
    <property type="molecule type" value="Genomic_DNA"/>
</dbReference>
<evidence type="ECO:0000256" key="4">
    <source>
        <dbReference type="ARBA" id="ARBA00023125"/>
    </source>
</evidence>
<dbReference type="InterPro" id="IPR036388">
    <property type="entry name" value="WH-like_DNA-bd_sf"/>
</dbReference>
<accession>A0A1H9UIX4</accession>
<evidence type="ECO:0000256" key="2">
    <source>
        <dbReference type="ARBA" id="ARBA00023015"/>
    </source>
</evidence>
<dbReference type="Gene3D" id="1.10.10.10">
    <property type="entry name" value="Winged helix-like DNA-binding domain superfamily/Winged helix DNA-binding domain"/>
    <property type="match status" value="1"/>
</dbReference>
<feature type="domain" description="RNA polymerase sigma-70 region 2" evidence="6">
    <location>
        <begin position="49"/>
        <end position="116"/>
    </location>
</feature>
<comment type="similarity">
    <text evidence="1">Belongs to the sigma-70 factor family. ECF subfamily.</text>
</comment>
<evidence type="ECO:0000259" key="7">
    <source>
        <dbReference type="Pfam" id="PF08281"/>
    </source>
</evidence>
<gene>
    <name evidence="8" type="ORF">SAMN05661109_01816</name>
</gene>
<dbReference type="Pfam" id="PF08281">
    <property type="entry name" value="Sigma70_r4_2"/>
    <property type="match status" value="1"/>
</dbReference>
<dbReference type="CDD" id="cd06171">
    <property type="entry name" value="Sigma70_r4"/>
    <property type="match status" value="1"/>
</dbReference>
<reference evidence="9" key="1">
    <citation type="submission" date="2016-10" db="EMBL/GenBank/DDBJ databases">
        <authorList>
            <person name="Varghese N."/>
            <person name="Submissions S."/>
        </authorList>
    </citation>
    <scope>NUCLEOTIDE SEQUENCE [LARGE SCALE GENOMIC DNA]</scope>
    <source>
        <strain evidence="9">DSM 20524</strain>
    </source>
</reference>
<dbReference type="GO" id="GO:0016987">
    <property type="term" value="F:sigma factor activity"/>
    <property type="evidence" value="ECO:0007669"/>
    <property type="project" value="UniProtKB-KW"/>
</dbReference>
<dbReference type="RefSeq" id="WP_092259358.1">
    <property type="nucleotide sequence ID" value="NZ_CP047199.1"/>
</dbReference>
<keyword evidence="5" id="KW-0804">Transcription</keyword>
<keyword evidence="3" id="KW-0731">Sigma factor</keyword>
<dbReference type="InterPro" id="IPR007627">
    <property type="entry name" value="RNA_pol_sigma70_r2"/>
</dbReference>
<dbReference type="Proteomes" id="UP000198929">
    <property type="component" value="Unassembled WGS sequence"/>
</dbReference>
<keyword evidence="9" id="KW-1185">Reference proteome</keyword>
<dbReference type="InterPro" id="IPR013249">
    <property type="entry name" value="RNA_pol_sigma70_r4_t2"/>
</dbReference>
<name>A0A1H9UIX4_9CORY</name>
<dbReference type="NCBIfam" id="TIGR02937">
    <property type="entry name" value="sigma70-ECF"/>
    <property type="match status" value="1"/>
</dbReference>
<dbReference type="PANTHER" id="PTHR43133:SF50">
    <property type="entry name" value="ECF RNA POLYMERASE SIGMA FACTOR SIGM"/>
    <property type="match status" value="1"/>
</dbReference>
<keyword evidence="4" id="KW-0238">DNA-binding</keyword>
<protein>
    <submittedName>
        <fullName evidence="8">RNA polymerase sigma-70 factor, ECF subfamily</fullName>
    </submittedName>
</protein>
<organism evidence="8 9">
    <name type="scientific">Corynebacterium cystitidis DSM 20524</name>
    <dbReference type="NCBI Taxonomy" id="1121357"/>
    <lineage>
        <taxon>Bacteria</taxon>
        <taxon>Bacillati</taxon>
        <taxon>Actinomycetota</taxon>
        <taxon>Actinomycetes</taxon>
        <taxon>Mycobacteriales</taxon>
        <taxon>Corynebacteriaceae</taxon>
        <taxon>Corynebacterium</taxon>
    </lineage>
</organism>
<proteinExistence type="inferred from homology"/>
<dbReference type="GO" id="GO:0006352">
    <property type="term" value="P:DNA-templated transcription initiation"/>
    <property type="evidence" value="ECO:0007669"/>
    <property type="project" value="InterPro"/>
</dbReference>
<dbReference type="SUPFAM" id="SSF88659">
    <property type="entry name" value="Sigma3 and sigma4 domains of RNA polymerase sigma factors"/>
    <property type="match status" value="1"/>
</dbReference>
<dbReference type="InterPro" id="IPR013325">
    <property type="entry name" value="RNA_pol_sigma_r2"/>
</dbReference>
<evidence type="ECO:0000256" key="1">
    <source>
        <dbReference type="ARBA" id="ARBA00010641"/>
    </source>
</evidence>
<feature type="domain" description="RNA polymerase sigma factor 70 region 4 type 2" evidence="7">
    <location>
        <begin position="150"/>
        <end position="200"/>
    </location>
</feature>
<dbReference type="STRING" id="1121357.SAMN05661109_01816"/>
<evidence type="ECO:0000313" key="9">
    <source>
        <dbReference type="Proteomes" id="UP000198929"/>
    </source>
</evidence>
<dbReference type="InterPro" id="IPR014284">
    <property type="entry name" value="RNA_pol_sigma-70_dom"/>
</dbReference>
<evidence type="ECO:0000313" key="8">
    <source>
        <dbReference type="EMBL" id="SES09289.1"/>
    </source>
</evidence>
<sequence length="208" mass="23361">MAVVPDLSRPAITSYSRQSRSTSLAAEEPSDADLVAAFNAGHAQAFSEIVQRHRARLTYVARRYAKNDHDVQDIVQEALFRAARNLHSFRNESSLSTWLHRLVINAGHDHMIRRQRSTYVSLDDEDKVNQDVNPLLAHDPTTHVERALVLREVVSRLPAAQRRALLLIDVAGLTIERAAQEMGVQPGTVKSRRARARKAIHQQLTAPE</sequence>
<dbReference type="InterPro" id="IPR039425">
    <property type="entry name" value="RNA_pol_sigma-70-like"/>
</dbReference>
<evidence type="ECO:0000259" key="6">
    <source>
        <dbReference type="Pfam" id="PF04542"/>
    </source>
</evidence>
<dbReference type="GO" id="GO:0003677">
    <property type="term" value="F:DNA binding"/>
    <property type="evidence" value="ECO:0007669"/>
    <property type="project" value="UniProtKB-KW"/>
</dbReference>
<evidence type="ECO:0000256" key="5">
    <source>
        <dbReference type="ARBA" id="ARBA00023163"/>
    </source>
</evidence>
<dbReference type="Pfam" id="PF04542">
    <property type="entry name" value="Sigma70_r2"/>
    <property type="match status" value="1"/>
</dbReference>
<dbReference type="SUPFAM" id="SSF88946">
    <property type="entry name" value="Sigma2 domain of RNA polymerase sigma factors"/>
    <property type="match status" value="1"/>
</dbReference>
<dbReference type="AlphaFoldDB" id="A0A1H9UIX4"/>
<keyword evidence="2" id="KW-0805">Transcription regulation</keyword>
<dbReference type="InterPro" id="IPR013324">
    <property type="entry name" value="RNA_pol_sigma_r3/r4-like"/>
</dbReference>
<dbReference type="Gene3D" id="1.10.1740.10">
    <property type="match status" value="1"/>
</dbReference>
<dbReference type="PANTHER" id="PTHR43133">
    <property type="entry name" value="RNA POLYMERASE ECF-TYPE SIGMA FACTO"/>
    <property type="match status" value="1"/>
</dbReference>